<comment type="subcellular location">
    <subcellularLocation>
        <location evidence="1">Mitochondrion membrane</location>
        <topology evidence="1">Multi-pass membrane protein</topology>
    </subcellularLocation>
</comment>
<dbReference type="Pfam" id="PF00153">
    <property type="entry name" value="Mito_carr"/>
    <property type="match status" value="3"/>
</dbReference>
<dbReference type="InterPro" id="IPR002067">
    <property type="entry name" value="MCP"/>
</dbReference>
<evidence type="ECO:0000256" key="3">
    <source>
        <dbReference type="ARBA" id="ARBA00022448"/>
    </source>
</evidence>
<dbReference type="InterPro" id="IPR050567">
    <property type="entry name" value="Mitochondrial_Carrier"/>
</dbReference>
<feature type="repeat" description="Solcar" evidence="9">
    <location>
        <begin position="107"/>
        <end position="201"/>
    </location>
</feature>
<evidence type="ECO:0000256" key="10">
    <source>
        <dbReference type="RuleBase" id="RU000488"/>
    </source>
</evidence>
<keyword evidence="3 10" id="KW-0813">Transport</keyword>
<evidence type="ECO:0000313" key="13">
    <source>
        <dbReference type="Proteomes" id="UP001165289"/>
    </source>
</evidence>
<gene>
    <name evidence="12" type="ORF">LOD99_13639</name>
</gene>
<evidence type="ECO:0000256" key="7">
    <source>
        <dbReference type="ARBA" id="ARBA00023128"/>
    </source>
</evidence>
<dbReference type="InterPro" id="IPR018108">
    <property type="entry name" value="MCP_transmembrane"/>
</dbReference>
<evidence type="ECO:0000256" key="2">
    <source>
        <dbReference type="ARBA" id="ARBA00006375"/>
    </source>
</evidence>
<dbReference type="GO" id="GO:0031966">
    <property type="term" value="C:mitochondrial membrane"/>
    <property type="evidence" value="ECO:0007669"/>
    <property type="project" value="UniProtKB-SubCell"/>
</dbReference>
<reference evidence="12 13" key="1">
    <citation type="journal article" date="2023" name="BMC Biol.">
        <title>The compact genome of the sponge Oopsacas minuta (Hexactinellida) is lacking key metazoan core genes.</title>
        <authorList>
            <person name="Santini S."/>
            <person name="Schenkelaars Q."/>
            <person name="Jourda C."/>
            <person name="Duchesne M."/>
            <person name="Belahbib H."/>
            <person name="Rocher C."/>
            <person name="Selva M."/>
            <person name="Riesgo A."/>
            <person name="Vervoort M."/>
            <person name="Leys S.P."/>
            <person name="Kodjabachian L."/>
            <person name="Le Bivic A."/>
            <person name="Borchiellini C."/>
            <person name="Claverie J.M."/>
            <person name="Renard E."/>
        </authorList>
    </citation>
    <scope>NUCLEOTIDE SEQUENCE [LARGE SCALE GENOMIC DNA]</scope>
    <source>
        <strain evidence="12">SPO-2</strain>
    </source>
</reference>
<protein>
    <submittedName>
        <fullName evidence="12">Mitochondrial basic amino acids transporter-like</fullName>
    </submittedName>
</protein>
<dbReference type="GO" id="GO:0022857">
    <property type="term" value="F:transmembrane transporter activity"/>
    <property type="evidence" value="ECO:0007669"/>
    <property type="project" value="TreeGrafter"/>
</dbReference>
<keyword evidence="7" id="KW-0496">Mitochondrion</keyword>
<keyword evidence="6 11" id="KW-1133">Transmembrane helix</keyword>
<dbReference type="PANTHER" id="PTHR45624:SF10">
    <property type="entry name" value="SLC (SOLUTE CARRIER) HOMOLOG"/>
    <property type="match status" value="1"/>
</dbReference>
<accession>A0AAV7KJ17</accession>
<keyword evidence="13" id="KW-1185">Reference proteome</keyword>
<feature type="repeat" description="Solcar" evidence="9">
    <location>
        <begin position="8"/>
        <end position="96"/>
    </location>
</feature>
<dbReference type="PRINTS" id="PR00926">
    <property type="entry name" value="MITOCARRIER"/>
</dbReference>
<sequence length="314" mass="34360">MQENYTISPSLHYFVAGWLGGCTGLLVGHPWDTVRVRLQTQGGNVPIRYKGTLHCIKNIIKTESVLGLYKGLAFPLLGYAGLNAAIFGTEGNVMKLLQPNEHLPRLNNSLIAGACGGIAGALVASPVELVKIQMQMQNIGILSQNVTQTNISKIGPFTFTLMLIRNQGITALLTKGLWATILRDAPCCAIYFFLLDGLCYLLLNEEQRKDRTKNSNLELHPFKLFMIGGIAGTIGWSSTYPCDVIKSRLQADVVSQRPLYKGVTDCFYKTISQEGIRPLFAGLKITLLTAFPINAVTLLTVILYLRLAGTSLVI</sequence>
<proteinExistence type="inferred from homology"/>
<evidence type="ECO:0000256" key="1">
    <source>
        <dbReference type="ARBA" id="ARBA00004225"/>
    </source>
</evidence>
<keyword evidence="4 9" id="KW-0812">Transmembrane</keyword>
<evidence type="ECO:0000256" key="8">
    <source>
        <dbReference type="ARBA" id="ARBA00023136"/>
    </source>
</evidence>
<dbReference type="SUPFAM" id="SSF103506">
    <property type="entry name" value="Mitochondrial carrier"/>
    <property type="match status" value="1"/>
</dbReference>
<feature type="transmembrane region" description="Helical" evidence="11">
    <location>
        <begin position="12"/>
        <end position="31"/>
    </location>
</feature>
<evidence type="ECO:0000256" key="9">
    <source>
        <dbReference type="PROSITE-ProRule" id="PRU00282"/>
    </source>
</evidence>
<evidence type="ECO:0000256" key="5">
    <source>
        <dbReference type="ARBA" id="ARBA00022737"/>
    </source>
</evidence>
<evidence type="ECO:0000313" key="12">
    <source>
        <dbReference type="EMBL" id="KAI6660915.1"/>
    </source>
</evidence>
<dbReference type="EMBL" id="JAKMXF010000022">
    <property type="protein sequence ID" value="KAI6660915.1"/>
    <property type="molecule type" value="Genomic_DNA"/>
</dbReference>
<keyword evidence="5" id="KW-0677">Repeat</keyword>
<evidence type="ECO:0000256" key="4">
    <source>
        <dbReference type="ARBA" id="ARBA00022692"/>
    </source>
</evidence>
<name>A0AAV7KJ17_9METZ</name>
<evidence type="ECO:0000256" key="11">
    <source>
        <dbReference type="SAM" id="Phobius"/>
    </source>
</evidence>
<organism evidence="12 13">
    <name type="scientific">Oopsacas minuta</name>
    <dbReference type="NCBI Taxonomy" id="111878"/>
    <lineage>
        <taxon>Eukaryota</taxon>
        <taxon>Metazoa</taxon>
        <taxon>Porifera</taxon>
        <taxon>Hexactinellida</taxon>
        <taxon>Hexasterophora</taxon>
        <taxon>Lyssacinosida</taxon>
        <taxon>Leucopsacidae</taxon>
        <taxon>Oopsacas</taxon>
    </lineage>
</organism>
<feature type="transmembrane region" description="Helical" evidence="11">
    <location>
        <begin position="109"/>
        <end position="130"/>
    </location>
</feature>
<dbReference type="InterPro" id="IPR023395">
    <property type="entry name" value="MCP_dom_sf"/>
</dbReference>
<feature type="transmembrane region" description="Helical" evidence="11">
    <location>
        <begin position="285"/>
        <end position="305"/>
    </location>
</feature>
<evidence type="ECO:0000256" key="6">
    <source>
        <dbReference type="ARBA" id="ARBA00022989"/>
    </source>
</evidence>
<dbReference type="PROSITE" id="PS50920">
    <property type="entry name" value="SOLCAR"/>
    <property type="match status" value="3"/>
</dbReference>
<dbReference type="AlphaFoldDB" id="A0AAV7KJ17"/>
<comment type="similarity">
    <text evidence="2 10">Belongs to the mitochondrial carrier (TC 2.A.29) family.</text>
</comment>
<dbReference type="PANTHER" id="PTHR45624">
    <property type="entry name" value="MITOCHONDRIAL BASIC AMINO ACIDS TRANSPORTER-RELATED"/>
    <property type="match status" value="1"/>
</dbReference>
<dbReference type="Proteomes" id="UP001165289">
    <property type="component" value="Unassembled WGS sequence"/>
</dbReference>
<dbReference type="Gene3D" id="1.50.40.10">
    <property type="entry name" value="Mitochondrial carrier domain"/>
    <property type="match status" value="1"/>
</dbReference>
<feature type="repeat" description="Solcar" evidence="9">
    <location>
        <begin position="219"/>
        <end position="307"/>
    </location>
</feature>
<keyword evidence="8 9" id="KW-0472">Membrane</keyword>
<feature type="transmembrane region" description="Helical" evidence="11">
    <location>
        <begin position="67"/>
        <end position="89"/>
    </location>
</feature>
<comment type="caution">
    <text evidence="12">The sequence shown here is derived from an EMBL/GenBank/DDBJ whole genome shotgun (WGS) entry which is preliminary data.</text>
</comment>